<dbReference type="GO" id="GO:0005737">
    <property type="term" value="C:cytoplasm"/>
    <property type="evidence" value="ECO:0007669"/>
    <property type="project" value="TreeGrafter"/>
</dbReference>
<dbReference type="AlphaFoldDB" id="A0A8C6KXL7"/>
<reference evidence="8" key="3">
    <citation type="submission" date="2025-05" db="UniProtKB">
        <authorList>
            <consortium name="Ensembl"/>
        </authorList>
    </citation>
    <scope>IDENTIFICATION</scope>
</reference>
<dbReference type="InterPro" id="IPR000425">
    <property type="entry name" value="MIP"/>
</dbReference>
<keyword evidence="5 6" id="KW-0472">Membrane</keyword>
<feature type="transmembrane region" description="Helical" evidence="6">
    <location>
        <begin position="17"/>
        <end position="34"/>
    </location>
</feature>
<dbReference type="EMBL" id="JAAVVJ010000015">
    <property type="protein sequence ID" value="KAF7206682.1"/>
    <property type="molecule type" value="Genomic_DNA"/>
</dbReference>
<dbReference type="OMA" id="QRFGFRC"/>
<dbReference type="GeneID" id="107387113"/>
<comment type="similarity">
    <text evidence="2">Belongs to the MIP/aquaporin (TC 1.A.8) family. AQP11/AQP12 subfamily.</text>
</comment>
<dbReference type="InterPro" id="IPR023266">
    <property type="entry name" value="Aquaporin_11"/>
</dbReference>
<dbReference type="GeneTree" id="ENSGT00530000063816"/>
<dbReference type="PRINTS" id="PR02024">
    <property type="entry name" value="AQUAPORIN11"/>
</dbReference>
<dbReference type="Proteomes" id="UP000822369">
    <property type="component" value="Chromosome 15"/>
</dbReference>
<feature type="transmembrane region" description="Helical" evidence="6">
    <location>
        <begin position="242"/>
        <end position="259"/>
    </location>
</feature>
<comment type="caution">
    <text evidence="6">Lacks conserved residue(s) required for the propagation of feature annotation.</text>
</comment>
<accession>A0A8C6KXL7</accession>
<evidence type="ECO:0000256" key="6">
    <source>
        <dbReference type="PIRNR" id="PIRNR017529"/>
    </source>
</evidence>
<dbReference type="KEGG" id="nfu:107387113"/>
<dbReference type="PANTHER" id="PTHR21191:SF7">
    <property type="entry name" value="AQUAPORIN-11"/>
    <property type="match status" value="1"/>
</dbReference>
<evidence type="ECO:0000313" key="9">
    <source>
        <dbReference type="Proteomes" id="UP000694548"/>
    </source>
</evidence>
<dbReference type="Proteomes" id="UP000694548">
    <property type="component" value="Chromosome sgr11"/>
</dbReference>
<keyword evidence="4 6" id="KW-1133">Transmembrane helix</keyword>
<evidence type="ECO:0000256" key="5">
    <source>
        <dbReference type="ARBA" id="ARBA00023136"/>
    </source>
</evidence>
<feature type="transmembrane region" description="Helical" evidence="6">
    <location>
        <begin position="198"/>
        <end position="222"/>
    </location>
</feature>
<dbReference type="InterPro" id="IPR051883">
    <property type="entry name" value="AQP11/12_channel"/>
</dbReference>
<sequence>MVLLTPSDRTGDGMTDLSISVAVLAAVVFLCEAIRRAAARLLRGVYWVYLLETVSTFQLCCCSHELNLLSVKTQLEPTVSVALTFTITVIHLSTFREATCNPNAALERVYRRRGRGVPAAAVLLALQFGAAVAARHFAASVWSLGLSDMHTQHRNLGFQCFEPLGGTVLEAAAVEFACAFTVQAAAMHVHDLDPKLRVPFFAAVITALVYTGGGVSGAFFNPALAFSIQFPCSGHTQLEYCFVYWLAPVLGMASCILLLEKIIPFTSGKSTTELNGSAAQKQKTQ</sequence>
<evidence type="ECO:0000256" key="2">
    <source>
        <dbReference type="ARBA" id="ARBA00005900"/>
    </source>
</evidence>
<dbReference type="GO" id="GO:0016020">
    <property type="term" value="C:membrane"/>
    <property type="evidence" value="ECO:0007669"/>
    <property type="project" value="UniProtKB-SubCell"/>
</dbReference>
<reference evidence="8" key="1">
    <citation type="submission" date="2014-08" db="EMBL/GenBank/DDBJ databases">
        <authorList>
            <person name="Senf B."/>
            <person name="Petzold A."/>
            <person name="Downie B.R."/>
            <person name="Koch P."/>
            <person name="Platzer M."/>
        </authorList>
    </citation>
    <scope>NUCLEOTIDE SEQUENCE [LARGE SCALE GENOMIC DNA]</scope>
    <source>
        <strain evidence="8">GRZ</strain>
    </source>
</reference>
<evidence type="ECO:0000256" key="1">
    <source>
        <dbReference type="ARBA" id="ARBA00004141"/>
    </source>
</evidence>
<feature type="transmembrane region" description="Helical" evidence="6">
    <location>
        <begin position="116"/>
        <end position="144"/>
    </location>
</feature>
<protein>
    <recommendedName>
        <fullName evidence="6">Aquaporin</fullName>
    </recommendedName>
</protein>
<dbReference type="Ensembl" id="ENSNFUT00015011529.1">
    <property type="protein sequence ID" value="ENSNFUP00015010981.1"/>
    <property type="gene ID" value="ENSNFUG00015005420.1"/>
</dbReference>
<evidence type="ECO:0000256" key="3">
    <source>
        <dbReference type="ARBA" id="ARBA00022692"/>
    </source>
</evidence>
<name>A0A8C6KXL7_NOTFU</name>
<dbReference type="GO" id="GO:0015267">
    <property type="term" value="F:channel activity"/>
    <property type="evidence" value="ECO:0007669"/>
    <property type="project" value="InterPro"/>
</dbReference>
<dbReference type="PANTHER" id="PTHR21191">
    <property type="entry name" value="AQUAPORIN"/>
    <property type="match status" value="1"/>
</dbReference>
<keyword evidence="3 6" id="KW-0812">Transmembrane</keyword>
<comment type="subcellular location">
    <subcellularLocation>
        <location evidence="1">Membrane</location>
        <topology evidence="1">Multi-pass membrane protein</topology>
    </subcellularLocation>
</comment>
<dbReference type="InterPro" id="IPR023271">
    <property type="entry name" value="Aquaporin-like"/>
</dbReference>
<evidence type="ECO:0000313" key="8">
    <source>
        <dbReference type="Ensembl" id="ENSNFUP00015010981.1"/>
    </source>
</evidence>
<organism evidence="8 9">
    <name type="scientific">Nothobranchius furzeri</name>
    <name type="common">Turquoise killifish</name>
    <dbReference type="NCBI Taxonomy" id="105023"/>
    <lineage>
        <taxon>Eukaryota</taxon>
        <taxon>Metazoa</taxon>
        <taxon>Chordata</taxon>
        <taxon>Craniata</taxon>
        <taxon>Vertebrata</taxon>
        <taxon>Euteleostomi</taxon>
        <taxon>Actinopterygii</taxon>
        <taxon>Neopterygii</taxon>
        <taxon>Teleostei</taxon>
        <taxon>Neoteleostei</taxon>
        <taxon>Acanthomorphata</taxon>
        <taxon>Ovalentaria</taxon>
        <taxon>Atherinomorphae</taxon>
        <taxon>Cyprinodontiformes</taxon>
        <taxon>Nothobranchiidae</taxon>
        <taxon>Nothobranchius</taxon>
    </lineage>
</organism>
<gene>
    <name evidence="8" type="primary">LOC107387113</name>
    <name evidence="7" type="ORF">G4P62_011500</name>
</gene>
<proteinExistence type="inferred from homology"/>
<dbReference type="Gene3D" id="1.20.1080.10">
    <property type="entry name" value="Glycerol uptake facilitator protein"/>
    <property type="match status" value="1"/>
</dbReference>
<dbReference type="PIRSF" id="PIRSF017529">
    <property type="entry name" value="Aquaporin_11/12"/>
    <property type="match status" value="1"/>
</dbReference>
<reference evidence="7" key="2">
    <citation type="submission" date="2020-03" db="EMBL/GenBank/DDBJ databases">
        <title>Intra-Species Differences in Population Size shape Life History and Genome Evolution.</title>
        <authorList>
            <person name="Willemsen D."/>
            <person name="Cui R."/>
            <person name="Valenzano D.R."/>
        </authorList>
    </citation>
    <scope>NUCLEOTIDE SEQUENCE</scope>
    <source>
        <strain evidence="7">GRZ</strain>
        <tissue evidence="7">Whole</tissue>
    </source>
</reference>
<dbReference type="SUPFAM" id="SSF81338">
    <property type="entry name" value="Aquaporin-like"/>
    <property type="match status" value="1"/>
</dbReference>
<evidence type="ECO:0000313" key="7">
    <source>
        <dbReference type="EMBL" id="KAF7206682.1"/>
    </source>
</evidence>
<keyword evidence="9" id="KW-1185">Reference proteome</keyword>
<dbReference type="RefSeq" id="XP_015817371.3">
    <property type="nucleotide sequence ID" value="XM_015961885.3"/>
</dbReference>
<dbReference type="OrthoDB" id="9894770at2759"/>
<dbReference type="Pfam" id="PF00230">
    <property type="entry name" value="MIP"/>
    <property type="match status" value="1"/>
</dbReference>
<dbReference type="InterPro" id="IPR016697">
    <property type="entry name" value="Aquaporin_11/12"/>
</dbReference>
<evidence type="ECO:0000256" key="4">
    <source>
        <dbReference type="ARBA" id="ARBA00022989"/>
    </source>
</evidence>